<dbReference type="PANTHER" id="PTHR15185:SF5">
    <property type="entry name" value="B-CELL CLL_LYMPHOMA 9 PROTEIN"/>
    <property type="match status" value="1"/>
</dbReference>
<dbReference type="GO" id="GO:0008013">
    <property type="term" value="F:beta-catenin binding"/>
    <property type="evidence" value="ECO:0007669"/>
    <property type="project" value="InterPro"/>
</dbReference>
<organism evidence="5 6">
    <name type="scientific">Lates japonicus</name>
    <name type="common">Japanese lates</name>
    <dbReference type="NCBI Taxonomy" id="270547"/>
    <lineage>
        <taxon>Eukaryota</taxon>
        <taxon>Metazoa</taxon>
        <taxon>Chordata</taxon>
        <taxon>Craniata</taxon>
        <taxon>Vertebrata</taxon>
        <taxon>Euteleostomi</taxon>
        <taxon>Actinopterygii</taxon>
        <taxon>Neopterygii</taxon>
        <taxon>Teleostei</taxon>
        <taxon>Neoteleostei</taxon>
        <taxon>Acanthomorphata</taxon>
        <taxon>Carangaria</taxon>
        <taxon>Carangaria incertae sedis</taxon>
        <taxon>Centropomidae</taxon>
        <taxon>Lates</taxon>
    </lineage>
</organism>
<dbReference type="PANTHER" id="PTHR15185">
    <property type="entry name" value="BCL9"/>
    <property type="match status" value="1"/>
</dbReference>
<dbReference type="InterPro" id="IPR015668">
    <property type="entry name" value="Bcl-9/Bcl-9l"/>
</dbReference>
<comment type="caution">
    <text evidence="5">The sequence shown here is derived from an EMBL/GenBank/DDBJ whole genome shotgun (WGS) entry which is preliminary data.</text>
</comment>
<protein>
    <submittedName>
        <fullName evidence="5">B-cell CLL/lymphoma 9 protein</fullName>
    </submittedName>
</protein>
<evidence type="ECO:0000256" key="2">
    <source>
        <dbReference type="ARBA" id="ARBA00009200"/>
    </source>
</evidence>
<feature type="compositionally biased region" description="Low complexity" evidence="4">
    <location>
        <begin position="57"/>
        <end position="71"/>
    </location>
</feature>
<proteinExistence type="inferred from homology"/>
<dbReference type="EMBL" id="BRZM01002487">
    <property type="protein sequence ID" value="GLD74768.1"/>
    <property type="molecule type" value="Genomic_DNA"/>
</dbReference>
<feature type="compositionally biased region" description="Basic and acidic residues" evidence="4">
    <location>
        <begin position="42"/>
        <end position="51"/>
    </location>
</feature>
<feature type="region of interest" description="Disordered" evidence="4">
    <location>
        <begin position="42"/>
        <end position="85"/>
    </location>
</feature>
<keyword evidence="6" id="KW-1185">Reference proteome</keyword>
<dbReference type="GO" id="GO:0045944">
    <property type="term" value="P:positive regulation of transcription by RNA polymerase II"/>
    <property type="evidence" value="ECO:0007669"/>
    <property type="project" value="TreeGrafter"/>
</dbReference>
<dbReference type="Proteomes" id="UP001279410">
    <property type="component" value="Unassembled WGS sequence"/>
</dbReference>
<evidence type="ECO:0000256" key="1">
    <source>
        <dbReference type="ARBA" id="ARBA00004123"/>
    </source>
</evidence>
<dbReference type="GO" id="GO:0003713">
    <property type="term" value="F:transcription coactivator activity"/>
    <property type="evidence" value="ECO:0007669"/>
    <property type="project" value="InterPro"/>
</dbReference>
<evidence type="ECO:0000256" key="4">
    <source>
        <dbReference type="SAM" id="MobiDB-lite"/>
    </source>
</evidence>
<feature type="compositionally biased region" description="Gly residues" evidence="4">
    <location>
        <begin position="12"/>
        <end position="21"/>
    </location>
</feature>
<evidence type="ECO:0000313" key="6">
    <source>
        <dbReference type="Proteomes" id="UP001279410"/>
    </source>
</evidence>
<comment type="similarity">
    <text evidence="2">Belongs to the BCL9 family.</text>
</comment>
<evidence type="ECO:0000313" key="5">
    <source>
        <dbReference type="EMBL" id="GLD74768.1"/>
    </source>
</evidence>
<keyword evidence="3" id="KW-0539">Nucleus</keyword>
<name>A0AAD3NLV7_LATJO</name>
<reference evidence="5" key="1">
    <citation type="submission" date="2022-08" db="EMBL/GenBank/DDBJ databases">
        <title>Genome sequencing of akame (Lates japonicus).</title>
        <authorList>
            <person name="Hashiguchi Y."/>
            <person name="Takahashi H."/>
        </authorList>
    </citation>
    <scope>NUCLEOTIDE SEQUENCE</scope>
    <source>
        <strain evidence="5">Kochi</strain>
    </source>
</reference>
<evidence type="ECO:0000256" key="3">
    <source>
        <dbReference type="ARBA" id="ARBA00023242"/>
    </source>
</evidence>
<sequence length="124" mass="14208">MPPFLQDEMGPHMGGPGGCGEGDQMTPEQVAWLKLQQEFYEEKRKKQEMQHRPLPPDMMMHPHGPRGMMRGQISSLPDGPRDGEDCVVHTLRAHEGRWHGPWPPRGMPHTWQRMPGLPGMMNLR</sequence>
<feature type="region of interest" description="Disordered" evidence="4">
    <location>
        <begin position="1"/>
        <end position="25"/>
    </location>
</feature>
<dbReference type="GO" id="GO:0060070">
    <property type="term" value="P:canonical Wnt signaling pathway"/>
    <property type="evidence" value="ECO:0007669"/>
    <property type="project" value="InterPro"/>
</dbReference>
<dbReference type="GO" id="GO:1990907">
    <property type="term" value="C:beta-catenin-TCF complex"/>
    <property type="evidence" value="ECO:0007669"/>
    <property type="project" value="TreeGrafter"/>
</dbReference>
<comment type="subcellular location">
    <subcellularLocation>
        <location evidence="1">Nucleus</location>
    </subcellularLocation>
</comment>
<gene>
    <name evidence="5" type="ORF">AKAME5_002610000</name>
</gene>
<dbReference type="AlphaFoldDB" id="A0AAD3NLV7"/>
<accession>A0AAD3NLV7</accession>